<feature type="transmembrane region" description="Helical" evidence="4">
    <location>
        <begin position="351"/>
        <end position="372"/>
    </location>
</feature>
<dbReference type="Proteomes" id="UP000054988">
    <property type="component" value="Unassembled WGS sequence"/>
</dbReference>
<dbReference type="Gene3D" id="1.20.1250.20">
    <property type="entry name" value="MFS general substrate transporter like domains"/>
    <property type="match status" value="2"/>
</dbReference>
<dbReference type="SUPFAM" id="SSF103473">
    <property type="entry name" value="MFS general substrate transporter"/>
    <property type="match status" value="1"/>
</dbReference>
<feature type="transmembrane region" description="Helical" evidence="4">
    <location>
        <begin position="288"/>
        <end position="308"/>
    </location>
</feature>
<feature type="compositionally biased region" description="Basic and acidic residues" evidence="3">
    <location>
        <begin position="58"/>
        <end position="67"/>
    </location>
</feature>
<dbReference type="Pfam" id="PF07690">
    <property type="entry name" value="MFS_1"/>
    <property type="match status" value="1"/>
</dbReference>
<proteinExistence type="inferred from homology"/>
<evidence type="ECO:0000256" key="1">
    <source>
        <dbReference type="ARBA" id="ARBA00004141"/>
    </source>
</evidence>
<feature type="transmembrane region" description="Helical" evidence="4">
    <location>
        <begin position="156"/>
        <end position="174"/>
    </location>
</feature>
<dbReference type="EMBL" id="LATX01000122">
    <property type="protein sequence ID" value="KTB47145.1"/>
    <property type="molecule type" value="Genomic_DNA"/>
</dbReference>
<dbReference type="GO" id="GO:0022857">
    <property type="term" value="F:transmembrane transporter activity"/>
    <property type="evidence" value="ECO:0007669"/>
    <property type="project" value="InterPro"/>
</dbReference>
<evidence type="ECO:0000256" key="2">
    <source>
        <dbReference type="ARBA" id="ARBA00006727"/>
    </source>
</evidence>
<feature type="compositionally biased region" description="Polar residues" evidence="3">
    <location>
        <begin position="43"/>
        <end position="57"/>
    </location>
</feature>
<evidence type="ECO:0000313" key="6">
    <source>
        <dbReference type="EMBL" id="KTB47145.1"/>
    </source>
</evidence>
<evidence type="ECO:0000313" key="7">
    <source>
        <dbReference type="Proteomes" id="UP000054988"/>
    </source>
</evidence>
<gene>
    <name evidence="6" type="ORF">WG66_281</name>
</gene>
<accession>A0A0W0GF17</accession>
<feature type="transmembrane region" description="Helical" evidence="4">
    <location>
        <begin position="328"/>
        <end position="344"/>
    </location>
</feature>
<keyword evidence="4" id="KW-0812">Transmembrane</keyword>
<dbReference type="InterPro" id="IPR050327">
    <property type="entry name" value="Proton-linked_MCT"/>
</dbReference>
<feature type="transmembrane region" description="Helical" evidence="4">
    <location>
        <begin position="180"/>
        <end position="204"/>
    </location>
</feature>
<keyword evidence="4" id="KW-1133">Transmembrane helix</keyword>
<feature type="transmembrane region" description="Helical" evidence="4">
    <location>
        <begin position="247"/>
        <end position="267"/>
    </location>
</feature>
<name>A0A0W0GF17_MONRR</name>
<dbReference type="InterPro" id="IPR036259">
    <property type="entry name" value="MFS_trans_sf"/>
</dbReference>
<dbReference type="PROSITE" id="PS50850">
    <property type="entry name" value="MFS"/>
    <property type="match status" value="1"/>
</dbReference>
<comment type="caution">
    <text evidence="6">The sequence shown here is derived from an EMBL/GenBank/DDBJ whole genome shotgun (WGS) entry which is preliminary data.</text>
</comment>
<dbReference type="PANTHER" id="PTHR11360:SF287">
    <property type="entry name" value="MFS MONOCARBOXYLATE TRANSPORTER"/>
    <property type="match status" value="1"/>
</dbReference>
<feature type="transmembrane region" description="Helical" evidence="4">
    <location>
        <begin position="416"/>
        <end position="440"/>
    </location>
</feature>
<dbReference type="InterPro" id="IPR011701">
    <property type="entry name" value="MFS"/>
</dbReference>
<sequence length="493" mass="52563">MQYGTVCTPTFFPELAPKLTPMQDTIELKTHCDFITSSKHAPALSSTANASGPSRSETPTRDDVSRVEQAQCDEHLPPVDRGVNAWSFCAATFAIEFLFWGPQSSFGTFQSYYESNAPFNQSSSTAIATIGTTGLALEYGAGILLMALFQRHPQHLRVVMYFGLLLWLTGTFSASFASSVWQLIICQGVMPGLSAAIISFPTYIWVTQWFAEKRGLASGLIITGASLGGVCLPLTLDALLQRLGFAWTMRVWTLFTAVVGLAALHFARPRLPPGAMTRGAYPVFSFRTLFRGRFIAALASLLQAAGYFPVTVFLPTQASQLGISNPNIVLSVLNLASIPGRLGFGKLSDMYGSVALMAISSAASAVLAFLLYGFANGLAMLLAFSLLFGVIAGGYSSMWAQAARDMSSKEPEYVPVLYSALFVARGIGCIVGPIIASVLYHPSGSTRTGLNGSSYGLYDSGVLSIFIGSLLAVSAIVGLAGFVSKLSARRGKN</sequence>
<evidence type="ECO:0000256" key="3">
    <source>
        <dbReference type="SAM" id="MobiDB-lite"/>
    </source>
</evidence>
<reference evidence="6 7" key="1">
    <citation type="submission" date="2015-12" db="EMBL/GenBank/DDBJ databases">
        <title>Draft genome sequence of Moniliophthora roreri, the causal agent of frosty pod rot of cacao.</title>
        <authorList>
            <person name="Aime M.C."/>
            <person name="Diaz-Valderrama J.R."/>
            <person name="Kijpornyongpan T."/>
            <person name="Phillips-Mora W."/>
        </authorList>
    </citation>
    <scope>NUCLEOTIDE SEQUENCE [LARGE SCALE GENOMIC DNA]</scope>
    <source>
        <strain evidence="6 7">MCA 2952</strain>
    </source>
</reference>
<dbReference type="InterPro" id="IPR020846">
    <property type="entry name" value="MFS_dom"/>
</dbReference>
<keyword evidence="4" id="KW-0472">Membrane</keyword>
<evidence type="ECO:0000259" key="5">
    <source>
        <dbReference type="PROSITE" id="PS50850"/>
    </source>
</evidence>
<feature type="region of interest" description="Disordered" evidence="3">
    <location>
        <begin position="43"/>
        <end position="67"/>
    </location>
</feature>
<feature type="transmembrane region" description="Helical" evidence="4">
    <location>
        <begin position="126"/>
        <end position="149"/>
    </location>
</feature>
<organism evidence="6 7">
    <name type="scientific">Moniliophthora roreri</name>
    <name type="common">Frosty pod rot fungus</name>
    <name type="synonym">Monilia roreri</name>
    <dbReference type="NCBI Taxonomy" id="221103"/>
    <lineage>
        <taxon>Eukaryota</taxon>
        <taxon>Fungi</taxon>
        <taxon>Dikarya</taxon>
        <taxon>Basidiomycota</taxon>
        <taxon>Agaricomycotina</taxon>
        <taxon>Agaricomycetes</taxon>
        <taxon>Agaricomycetidae</taxon>
        <taxon>Agaricales</taxon>
        <taxon>Marasmiineae</taxon>
        <taxon>Marasmiaceae</taxon>
        <taxon>Moniliophthora</taxon>
    </lineage>
</organism>
<dbReference type="PANTHER" id="PTHR11360">
    <property type="entry name" value="MONOCARBOXYLATE TRANSPORTER"/>
    <property type="match status" value="1"/>
</dbReference>
<feature type="domain" description="Major facilitator superfamily (MFS) profile" evidence="5">
    <location>
        <begin position="292"/>
        <end position="493"/>
    </location>
</feature>
<dbReference type="eggNOG" id="KOG2504">
    <property type="taxonomic scope" value="Eukaryota"/>
</dbReference>
<dbReference type="GO" id="GO:0016020">
    <property type="term" value="C:membrane"/>
    <property type="evidence" value="ECO:0007669"/>
    <property type="project" value="UniProtKB-SubCell"/>
</dbReference>
<comment type="subcellular location">
    <subcellularLocation>
        <location evidence="1">Membrane</location>
        <topology evidence="1">Multi-pass membrane protein</topology>
    </subcellularLocation>
</comment>
<feature type="transmembrane region" description="Helical" evidence="4">
    <location>
        <begin position="460"/>
        <end position="483"/>
    </location>
</feature>
<comment type="similarity">
    <text evidence="2">Belongs to the major facilitator superfamily. Monocarboxylate porter (TC 2.A.1.13) family.</text>
</comment>
<protein>
    <submittedName>
        <fullName evidence="6">Putative MFS general substrate transporter</fullName>
    </submittedName>
</protein>
<dbReference type="AlphaFoldDB" id="A0A0W0GF17"/>
<feature type="transmembrane region" description="Helical" evidence="4">
    <location>
        <begin position="378"/>
        <end position="395"/>
    </location>
</feature>
<feature type="transmembrane region" description="Helical" evidence="4">
    <location>
        <begin position="216"/>
        <end position="235"/>
    </location>
</feature>
<evidence type="ECO:0000256" key="4">
    <source>
        <dbReference type="SAM" id="Phobius"/>
    </source>
</evidence>